<protein>
    <submittedName>
        <fullName evidence="5">BlaI/MecI/CopY family transcriptional regulator</fullName>
    </submittedName>
</protein>
<keyword evidence="6" id="KW-1185">Reference proteome</keyword>
<evidence type="ECO:0000313" key="5">
    <source>
        <dbReference type="EMBL" id="MBC6445971.1"/>
    </source>
</evidence>
<comment type="similarity">
    <text evidence="1">Belongs to the BlaI transcriptional regulatory family.</text>
</comment>
<keyword evidence="2" id="KW-0805">Transcription regulation</keyword>
<sequence>MRDIGGELEAAIMNCLWAATSPLSVRELREQLATNRRSAYNTVQTVVENLCRKDLVTRERDGRAFRYQATMSRAEHSAALMATALAGGDDTDAVFLRFVDRISSDDVDALRKALRKAKRAKH</sequence>
<evidence type="ECO:0000313" key="6">
    <source>
        <dbReference type="Proteomes" id="UP000734823"/>
    </source>
</evidence>
<dbReference type="Gene3D" id="6.10.140.850">
    <property type="match status" value="1"/>
</dbReference>
<dbReference type="EMBL" id="JABVED010000001">
    <property type="protein sequence ID" value="MBC6445971.1"/>
    <property type="molecule type" value="Genomic_DNA"/>
</dbReference>
<keyword evidence="4" id="KW-0804">Transcription</keyword>
<dbReference type="SUPFAM" id="SSF46785">
    <property type="entry name" value="Winged helix' DNA-binding domain"/>
    <property type="match status" value="1"/>
</dbReference>
<evidence type="ECO:0000256" key="1">
    <source>
        <dbReference type="ARBA" id="ARBA00011046"/>
    </source>
</evidence>
<dbReference type="Gene3D" id="1.10.10.10">
    <property type="entry name" value="Winged helix-like DNA-binding domain superfamily/Winged helix DNA-binding domain"/>
    <property type="match status" value="1"/>
</dbReference>
<accession>A0ABR7L0P4</accession>
<gene>
    <name evidence="5" type="ORF">GPZ80_02140</name>
</gene>
<evidence type="ECO:0000256" key="3">
    <source>
        <dbReference type="ARBA" id="ARBA00023125"/>
    </source>
</evidence>
<dbReference type="Pfam" id="PF03965">
    <property type="entry name" value="Penicillinase_R"/>
    <property type="match status" value="1"/>
</dbReference>
<proteinExistence type="inferred from homology"/>
<dbReference type="InterPro" id="IPR036388">
    <property type="entry name" value="WH-like_DNA-bd_sf"/>
</dbReference>
<dbReference type="RefSeq" id="WP_187218024.1">
    <property type="nucleotide sequence ID" value="NZ_JABVED010000001.1"/>
</dbReference>
<evidence type="ECO:0000256" key="4">
    <source>
        <dbReference type="ARBA" id="ARBA00023163"/>
    </source>
</evidence>
<name>A0ABR7L0P4_9PSEU</name>
<organism evidence="5 6">
    <name type="scientific">Actinokineospora xionganensis</name>
    <dbReference type="NCBI Taxonomy" id="2684470"/>
    <lineage>
        <taxon>Bacteria</taxon>
        <taxon>Bacillati</taxon>
        <taxon>Actinomycetota</taxon>
        <taxon>Actinomycetes</taxon>
        <taxon>Pseudonocardiales</taxon>
        <taxon>Pseudonocardiaceae</taxon>
        <taxon>Actinokineospora</taxon>
    </lineage>
</organism>
<reference evidence="5 6" key="1">
    <citation type="submission" date="2020-06" db="EMBL/GenBank/DDBJ databases">
        <title>Actinokineospora xiongansis sp. nov., isolated from soil of Baiyangdian.</title>
        <authorList>
            <person name="Zhang X."/>
        </authorList>
    </citation>
    <scope>NUCLEOTIDE SEQUENCE [LARGE SCALE GENOMIC DNA]</scope>
    <source>
        <strain evidence="5 6">HBU206404</strain>
    </source>
</reference>
<dbReference type="InterPro" id="IPR036390">
    <property type="entry name" value="WH_DNA-bd_sf"/>
</dbReference>
<dbReference type="Proteomes" id="UP000734823">
    <property type="component" value="Unassembled WGS sequence"/>
</dbReference>
<comment type="caution">
    <text evidence="5">The sequence shown here is derived from an EMBL/GenBank/DDBJ whole genome shotgun (WGS) entry which is preliminary data.</text>
</comment>
<keyword evidence="3" id="KW-0238">DNA-binding</keyword>
<evidence type="ECO:0000256" key="2">
    <source>
        <dbReference type="ARBA" id="ARBA00023015"/>
    </source>
</evidence>
<dbReference type="InterPro" id="IPR005650">
    <property type="entry name" value="BlaI_family"/>
</dbReference>